<name>A0AAW2GSA1_9HYME</name>
<sequence>MATVTDKLYMHLNEPDLKRSGHPTKTLNSETVSNVTILPNKTEKSELLGWERKRNWWVTEREEEAAVERLFPEVSIAISIARLVFPLQWRAPSP</sequence>
<accession>A0AAW2GSA1</accession>
<dbReference type="EMBL" id="JADYXP020000002">
    <property type="protein sequence ID" value="KAL0130131.1"/>
    <property type="molecule type" value="Genomic_DNA"/>
</dbReference>
<dbReference type="AlphaFoldDB" id="A0AAW2GSA1"/>
<evidence type="ECO:0000313" key="1">
    <source>
        <dbReference type="EMBL" id="KAL0130131.1"/>
    </source>
</evidence>
<dbReference type="Proteomes" id="UP001430953">
    <property type="component" value="Unassembled WGS sequence"/>
</dbReference>
<gene>
    <name evidence="1" type="ORF">PUN28_002016</name>
</gene>
<proteinExistence type="predicted"/>
<protein>
    <submittedName>
        <fullName evidence="1">Uncharacterized protein</fullName>
    </submittedName>
</protein>
<organism evidence="1 2">
    <name type="scientific">Cardiocondyla obscurior</name>
    <dbReference type="NCBI Taxonomy" id="286306"/>
    <lineage>
        <taxon>Eukaryota</taxon>
        <taxon>Metazoa</taxon>
        <taxon>Ecdysozoa</taxon>
        <taxon>Arthropoda</taxon>
        <taxon>Hexapoda</taxon>
        <taxon>Insecta</taxon>
        <taxon>Pterygota</taxon>
        <taxon>Neoptera</taxon>
        <taxon>Endopterygota</taxon>
        <taxon>Hymenoptera</taxon>
        <taxon>Apocrita</taxon>
        <taxon>Aculeata</taxon>
        <taxon>Formicoidea</taxon>
        <taxon>Formicidae</taxon>
        <taxon>Myrmicinae</taxon>
        <taxon>Cardiocondyla</taxon>
    </lineage>
</organism>
<comment type="caution">
    <text evidence="1">The sequence shown here is derived from an EMBL/GenBank/DDBJ whole genome shotgun (WGS) entry which is preliminary data.</text>
</comment>
<evidence type="ECO:0000313" key="2">
    <source>
        <dbReference type="Proteomes" id="UP001430953"/>
    </source>
</evidence>
<keyword evidence="2" id="KW-1185">Reference proteome</keyword>
<reference evidence="1 2" key="1">
    <citation type="submission" date="2023-03" db="EMBL/GenBank/DDBJ databases">
        <title>High recombination rates correlate with genetic variation in Cardiocondyla obscurior ants.</title>
        <authorList>
            <person name="Errbii M."/>
        </authorList>
    </citation>
    <scope>NUCLEOTIDE SEQUENCE [LARGE SCALE GENOMIC DNA]</scope>
    <source>
        <strain evidence="1">Alpha-2009</strain>
        <tissue evidence="1">Whole body</tissue>
    </source>
</reference>